<sequence>MDWNICLFIGSKHQFLSLSVGEGDVLGIIGPNGSGKTTLFRLMAGRHGRSH</sequence>
<evidence type="ECO:0000259" key="1">
    <source>
        <dbReference type="Pfam" id="PF00005"/>
    </source>
</evidence>
<name>A0A2T2WST9_9FIRM</name>
<feature type="domain" description="ABC transporter" evidence="1">
    <location>
        <begin position="16"/>
        <end position="46"/>
    </location>
</feature>
<proteinExistence type="predicted"/>
<organism evidence="2 3">
    <name type="scientific">Sulfobacillus benefaciens</name>
    <dbReference type="NCBI Taxonomy" id="453960"/>
    <lineage>
        <taxon>Bacteria</taxon>
        <taxon>Bacillati</taxon>
        <taxon>Bacillota</taxon>
        <taxon>Clostridia</taxon>
        <taxon>Eubacteriales</taxon>
        <taxon>Clostridiales Family XVII. Incertae Sedis</taxon>
        <taxon>Sulfobacillus</taxon>
    </lineage>
</organism>
<evidence type="ECO:0000313" key="3">
    <source>
        <dbReference type="Proteomes" id="UP000242699"/>
    </source>
</evidence>
<accession>A0A2T2WST9</accession>
<dbReference type="GO" id="GO:0016887">
    <property type="term" value="F:ATP hydrolysis activity"/>
    <property type="evidence" value="ECO:0007669"/>
    <property type="project" value="InterPro"/>
</dbReference>
<dbReference type="InterPro" id="IPR027417">
    <property type="entry name" value="P-loop_NTPase"/>
</dbReference>
<dbReference type="AlphaFoldDB" id="A0A2T2WST9"/>
<comment type="caution">
    <text evidence="2">The sequence shown here is derived from an EMBL/GenBank/DDBJ whole genome shotgun (WGS) entry which is preliminary data.</text>
</comment>
<dbReference type="Pfam" id="PF00005">
    <property type="entry name" value="ABC_tran"/>
    <property type="match status" value="1"/>
</dbReference>
<evidence type="ECO:0000313" key="2">
    <source>
        <dbReference type="EMBL" id="PSR25308.1"/>
    </source>
</evidence>
<dbReference type="GO" id="GO:0005524">
    <property type="term" value="F:ATP binding"/>
    <property type="evidence" value="ECO:0007669"/>
    <property type="project" value="InterPro"/>
</dbReference>
<gene>
    <name evidence="2" type="ORF">C7B43_17230</name>
</gene>
<dbReference type="Proteomes" id="UP000242699">
    <property type="component" value="Unassembled WGS sequence"/>
</dbReference>
<dbReference type="EMBL" id="PXYT01000057">
    <property type="protein sequence ID" value="PSR25308.1"/>
    <property type="molecule type" value="Genomic_DNA"/>
</dbReference>
<dbReference type="SUPFAM" id="SSF52540">
    <property type="entry name" value="P-loop containing nucleoside triphosphate hydrolases"/>
    <property type="match status" value="1"/>
</dbReference>
<protein>
    <recommendedName>
        <fullName evidence="1">ABC transporter domain-containing protein</fullName>
    </recommendedName>
</protein>
<dbReference type="Gene3D" id="3.40.50.300">
    <property type="entry name" value="P-loop containing nucleotide triphosphate hydrolases"/>
    <property type="match status" value="1"/>
</dbReference>
<reference evidence="2 3" key="1">
    <citation type="journal article" date="2014" name="BMC Genomics">
        <title>Comparison of environmental and isolate Sulfobacillus genomes reveals diverse carbon, sulfur, nitrogen, and hydrogen metabolisms.</title>
        <authorList>
            <person name="Justice N.B."/>
            <person name="Norman A."/>
            <person name="Brown C.T."/>
            <person name="Singh A."/>
            <person name="Thomas B.C."/>
            <person name="Banfield J.F."/>
        </authorList>
    </citation>
    <scope>NUCLEOTIDE SEQUENCE [LARGE SCALE GENOMIC DNA]</scope>
    <source>
        <strain evidence="2">AMDSBA1</strain>
    </source>
</reference>
<dbReference type="InterPro" id="IPR003439">
    <property type="entry name" value="ABC_transporter-like_ATP-bd"/>
</dbReference>